<organism evidence="2 3">
    <name type="scientific">Phytophthora fragariae</name>
    <dbReference type="NCBI Taxonomy" id="53985"/>
    <lineage>
        <taxon>Eukaryota</taxon>
        <taxon>Sar</taxon>
        <taxon>Stramenopiles</taxon>
        <taxon>Oomycota</taxon>
        <taxon>Peronosporomycetes</taxon>
        <taxon>Peronosporales</taxon>
        <taxon>Peronosporaceae</taxon>
        <taxon>Phytophthora</taxon>
    </lineage>
</organism>
<comment type="caution">
    <text evidence="2">The sequence shown here is derived from an EMBL/GenBank/DDBJ whole genome shotgun (WGS) entry which is preliminary data.</text>
</comment>
<gene>
    <name evidence="2" type="ORF">PF011_g13290</name>
</gene>
<feature type="transmembrane region" description="Helical" evidence="1">
    <location>
        <begin position="33"/>
        <end position="60"/>
    </location>
</feature>
<keyword evidence="1" id="KW-0472">Membrane</keyword>
<accession>A0A6A3KAB4</accession>
<evidence type="ECO:0000313" key="3">
    <source>
        <dbReference type="Proteomes" id="UP000460718"/>
    </source>
</evidence>
<dbReference type="Proteomes" id="UP000460718">
    <property type="component" value="Unassembled WGS sequence"/>
</dbReference>
<keyword evidence="1" id="KW-1133">Transmembrane helix</keyword>
<evidence type="ECO:0000256" key="1">
    <source>
        <dbReference type="SAM" id="Phobius"/>
    </source>
</evidence>
<feature type="transmembrane region" description="Helical" evidence="1">
    <location>
        <begin position="80"/>
        <end position="98"/>
    </location>
</feature>
<dbReference type="AlphaFoldDB" id="A0A6A3KAB4"/>
<protein>
    <submittedName>
        <fullName evidence="2">Uncharacterized protein</fullName>
    </submittedName>
</protein>
<evidence type="ECO:0000313" key="2">
    <source>
        <dbReference type="EMBL" id="KAE9002497.1"/>
    </source>
</evidence>
<proteinExistence type="predicted"/>
<reference evidence="2 3" key="1">
    <citation type="submission" date="2018-09" db="EMBL/GenBank/DDBJ databases">
        <title>Genomic investigation of the strawberry pathogen Phytophthora fragariae indicates pathogenicity is determined by transcriptional variation in three key races.</title>
        <authorList>
            <person name="Adams T.M."/>
            <person name="Armitage A.D."/>
            <person name="Sobczyk M.K."/>
            <person name="Bates H.J."/>
            <person name="Dunwell J.M."/>
            <person name="Nellist C.F."/>
            <person name="Harrison R.J."/>
        </authorList>
    </citation>
    <scope>NUCLEOTIDE SEQUENCE [LARGE SCALE GENOMIC DNA]</scope>
    <source>
        <strain evidence="2 3">SCRP245</strain>
    </source>
</reference>
<dbReference type="EMBL" id="QXFW01000810">
    <property type="protein sequence ID" value="KAE9002497.1"/>
    <property type="molecule type" value="Genomic_DNA"/>
</dbReference>
<sequence length="154" mass="17301">MLQHLPDIDQPSPSTLRRDHVPQHGHLLDPAHVLYLSVMVLLVSMFVVVLLFVLGLHAVFARDRADSSLSFTGLNAFECFFVNLFMSLAVAESVMHVIRAVLLHYTIVIADCPRLCNKLVPCKVFLVVHNLIPGYATTWSSTLSLLFKQFENET</sequence>
<keyword evidence="1" id="KW-0812">Transmembrane</keyword>
<name>A0A6A3KAB4_9STRA</name>